<evidence type="ECO:0000256" key="6">
    <source>
        <dbReference type="SAM" id="MobiDB-lite"/>
    </source>
</evidence>
<dbReference type="GO" id="GO:0000118">
    <property type="term" value="C:histone deacetylase complex"/>
    <property type="evidence" value="ECO:0007669"/>
    <property type="project" value="TreeGrafter"/>
</dbReference>
<name>A0A6U5IVR4_9STRA</name>
<dbReference type="GO" id="GO:0000785">
    <property type="term" value="C:chromatin"/>
    <property type="evidence" value="ECO:0007669"/>
    <property type="project" value="TreeGrafter"/>
</dbReference>
<evidence type="ECO:0000256" key="4">
    <source>
        <dbReference type="PROSITE-ProRule" id="PRU00810"/>
    </source>
</evidence>
<evidence type="ECO:0000256" key="2">
    <source>
        <dbReference type="ARBA" id="ARBA00022491"/>
    </source>
</evidence>
<feature type="region of interest" description="Disordered" evidence="6">
    <location>
        <begin position="324"/>
        <end position="362"/>
    </location>
</feature>
<dbReference type="InterPro" id="IPR036600">
    <property type="entry name" value="PAH_sf"/>
</dbReference>
<organism evidence="8">
    <name type="scientific">Corethron hystrix</name>
    <dbReference type="NCBI Taxonomy" id="216773"/>
    <lineage>
        <taxon>Eukaryota</taxon>
        <taxon>Sar</taxon>
        <taxon>Stramenopiles</taxon>
        <taxon>Ochrophyta</taxon>
        <taxon>Bacillariophyta</taxon>
        <taxon>Coscinodiscophyceae</taxon>
        <taxon>Corethrophycidae</taxon>
        <taxon>Corethrales</taxon>
        <taxon>Corethraceae</taxon>
        <taxon>Corethron</taxon>
    </lineage>
</organism>
<evidence type="ECO:0000256" key="5">
    <source>
        <dbReference type="SAM" id="Coils"/>
    </source>
</evidence>
<dbReference type="EMBL" id="HBFR01027979">
    <property type="protein sequence ID" value="CAD8893052.1"/>
    <property type="molecule type" value="Transcribed_RNA"/>
</dbReference>
<dbReference type="PROSITE" id="PS51477">
    <property type="entry name" value="PAH"/>
    <property type="match status" value="1"/>
</dbReference>
<gene>
    <name evidence="7" type="ORF">CHYS00102_LOCUS20261</name>
    <name evidence="8" type="ORF">CHYS00102_LOCUS20263</name>
</gene>
<feature type="compositionally biased region" description="Low complexity" evidence="6">
    <location>
        <begin position="342"/>
        <end position="361"/>
    </location>
</feature>
<dbReference type="GO" id="GO:0000122">
    <property type="term" value="P:negative regulation of transcription by RNA polymerase II"/>
    <property type="evidence" value="ECO:0007669"/>
    <property type="project" value="TreeGrafter"/>
</dbReference>
<accession>A0A6U5IVR4</accession>
<proteinExistence type="predicted"/>
<evidence type="ECO:0008006" key="9">
    <source>
        <dbReference type="Google" id="ProtNLM"/>
    </source>
</evidence>
<dbReference type="PANTHER" id="PTHR12346">
    <property type="entry name" value="SIN3B-RELATED"/>
    <property type="match status" value="1"/>
</dbReference>
<dbReference type="Gene3D" id="1.20.1160.11">
    <property type="entry name" value="Paired amphipathic helix"/>
    <property type="match status" value="1"/>
</dbReference>
<keyword evidence="3 4" id="KW-0539">Nucleus</keyword>
<evidence type="ECO:0000256" key="3">
    <source>
        <dbReference type="ARBA" id="ARBA00023242"/>
    </source>
</evidence>
<dbReference type="Pfam" id="PF02671">
    <property type="entry name" value="PAH"/>
    <property type="match status" value="1"/>
</dbReference>
<feature type="region of interest" description="Disordered" evidence="6">
    <location>
        <begin position="838"/>
        <end position="858"/>
    </location>
</feature>
<dbReference type="InterPro" id="IPR039774">
    <property type="entry name" value="Sin3-like"/>
</dbReference>
<protein>
    <recommendedName>
        <fullName evidence="9">Histone deacetylase interacting domain-containing protein</fullName>
    </recommendedName>
</protein>
<evidence type="ECO:0000313" key="8">
    <source>
        <dbReference type="EMBL" id="CAD8893054.1"/>
    </source>
</evidence>
<feature type="region of interest" description="Disordered" evidence="6">
    <location>
        <begin position="460"/>
        <end position="494"/>
    </location>
</feature>
<sequence length="948" mass="105300">MTMRELRVEDALMYLDQVKVEFVERPHIYNEFLDIMKTFKSQQIDTPGVIRRVSNLFHGNKMLVLGFNTFLPDGYKIELPLDQGTGQPVAVYRAPGQAGVTQILGPPTAAEREAAAAQERGGGPTVSQQQQVQQQQVQQQQVQQQQAAARAAMQQQQQQHQQQQQQQQQQNAAAAAVAAAAAQAAHSTAHLHPFFWNTTTAAMAAQAVALQHQQQSASSMATPTPAINASNWNNSTMTTATTASKSGAKTTKNDTAAMMTAWHPVQSSFSPPTALSSSFQQQAAAAAHAHQLIINYGLMLQHHQHEKLESTSTPFTMMPSMQMAPKLQKQNKQNQKEKLQEQDQQQQQQKQKQQKPQHQQKYACPKLNVTSNGQVVMPLTMPISGEGAMKRMMTMPSNSTTIGKKNNNKTFRWGGAKTVLPSSADTAGLNTSAEKWGLDRNTTTSSVGSSITASILSTAGVSRSNKTNTRKCDHSRVAPKVDPTLPSVSSSSSSLPLRSLLTTLASDPVSTQGQQLQEPCRLKKRPRTCNRNNNRVTTEAATIATSSPATISSEIRASITRERNREHARHTRLRRKAHILSLNKQVEDLYAERTKQEQLRKAEEAHFVCDTGERTRVAKIFLELHGSTKFQMGDGRKRPRAPSKEEWLEVVEEGCTLRQPITPFRSFPRSEIEGEWRVIRSVEGIMADRSSILAMVGGIGSRSWTWGERMWREFEGLLKEDHEESNNANCAISGESAVAKNGSDVKNEIQFGLKEEKTITSIVNTTSAIDTETHTEAVTTATSNIKEETKKEQKATLNPEFTVNKKERRRMQDVAEEKLKNDIISAVDFSFHCPSIRSDNMTSTKEEGKKSNALEKNSLSLHTNVDDEYSAPYDHDVDNDHDDNDDLEEMASIIENEQQERQHCASIIEIACMAHPYRKISSEKKRCCCWNSAIIVTTTTTTINATET</sequence>
<dbReference type="EMBL" id="HBFR01027982">
    <property type="protein sequence ID" value="CAD8893054.1"/>
    <property type="molecule type" value="Transcribed_RNA"/>
</dbReference>
<dbReference type="SUPFAM" id="SSF47762">
    <property type="entry name" value="PAH2 domain"/>
    <property type="match status" value="1"/>
</dbReference>
<evidence type="ECO:0000313" key="7">
    <source>
        <dbReference type="EMBL" id="CAD8893052.1"/>
    </source>
</evidence>
<comment type="subcellular location">
    <subcellularLocation>
        <location evidence="1 4">Nucleus</location>
    </subcellularLocation>
</comment>
<feature type="compositionally biased region" description="Low complexity" evidence="6">
    <location>
        <begin position="483"/>
        <end position="494"/>
    </location>
</feature>
<dbReference type="PANTHER" id="PTHR12346:SF0">
    <property type="entry name" value="SIN3A, ISOFORM G"/>
    <property type="match status" value="1"/>
</dbReference>
<keyword evidence="2" id="KW-0678">Repressor</keyword>
<feature type="region of interest" description="Disordered" evidence="6">
    <location>
        <begin position="866"/>
        <end position="885"/>
    </location>
</feature>
<dbReference type="CDD" id="cd14809">
    <property type="entry name" value="bZIP_AUREO-like"/>
    <property type="match status" value="1"/>
</dbReference>
<dbReference type="FunFam" id="1.20.1160.11:FF:000001">
    <property type="entry name" value="Paired amphipathic helix protein Sin3"/>
    <property type="match status" value="1"/>
</dbReference>
<feature type="coiled-coil region" evidence="5">
    <location>
        <begin position="139"/>
        <end position="173"/>
    </location>
</feature>
<reference evidence="8" key="1">
    <citation type="submission" date="2021-01" db="EMBL/GenBank/DDBJ databases">
        <authorList>
            <person name="Corre E."/>
            <person name="Pelletier E."/>
            <person name="Niang G."/>
            <person name="Scheremetjew M."/>
            <person name="Finn R."/>
            <person name="Kale V."/>
            <person name="Holt S."/>
            <person name="Cochrane G."/>
            <person name="Meng A."/>
            <person name="Brown T."/>
            <person name="Cohen L."/>
        </authorList>
    </citation>
    <scope>NUCLEOTIDE SEQUENCE</scope>
    <source>
        <strain evidence="8">308</strain>
    </source>
</reference>
<dbReference type="GO" id="GO:0003714">
    <property type="term" value="F:transcription corepressor activity"/>
    <property type="evidence" value="ECO:0007669"/>
    <property type="project" value="InterPro"/>
</dbReference>
<feature type="compositionally biased region" description="Basic and acidic residues" evidence="6">
    <location>
        <begin position="844"/>
        <end position="853"/>
    </location>
</feature>
<evidence type="ECO:0000256" key="1">
    <source>
        <dbReference type="ARBA" id="ARBA00004123"/>
    </source>
</evidence>
<keyword evidence="5" id="KW-0175">Coiled coil</keyword>
<dbReference type="InterPro" id="IPR003822">
    <property type="entry name" value="PAH"/>
</dbReference>
<dbReference type="AlphaFoldDB" id="A0A6U5IVR4"/>